<evidence type="ECO:0000259" key="4">
    <source>
        <dbReference type="PROSITE" id="PS50110"/>
    </source>
</evidence>
<dbReference type="InterPro" id="IPR016032">
    <property type="entry name" value="Sig_transdc_resp-reg_C-effctor"/>
</dbReference>
<sequence length="225" mass="24628">MRLLLVEDSARLAELLRERVHEAGWRLDHVASIADAEEAVRGTEHDLLLLDLGLPDGDGLDLIRRLRRSGVTTPILILTARGSVDERIAGLDAGADDYLVKPFNHGEFLARCRAMLRRTPQAAAPVLAVGGLSYDPATARFGTAAEEIHLPPRERALAEVLMREAGRVVPKRKLEATLSEYGEELSTNALELAVSRLRKRLDGIDTGIAIETIRGVGYMLRSLSP</sequence>
<dbReference type="Gene3D" id="6.10.250.690">
    <property type="match status" value="1"/>
</dbReference>
<evidence type="ECO:0000259" key="5">
    <source>
        <dbReference type="PROSITE" id="PS51755"/>
    </source>
</evidence>
<dbReference type="PROSITE" id="PS50110">
    <property type="entry name" value="RESPONSE_REGULATORY"/>
    <property type="match status" value="1"/>
</dbReference>
<dbReference type="PANTHER" id="PTHR48111">
    <property type="entry name" value="REGULATOR OF RPOS"/>
    <property type="match status" value="1"/>
</dbReference>
<dbReference type="AlphaFoldDB" id="A0A931I3U3"/>
<dbReference type="Gene3D" id="1.10.10.10">
    <property type="entry name" value="Winged helix-like DNA-binding domain superfamily/Winged helix DNA-binding domain"/>
    <property type="match status" value="1"/>
</dbReference>
<feature type="domain" description="Response regulatory" evidence="4">
    <location>
        <begin position="2"/>
        <end position="116"/>
    </location>
</feature>
<dbReference type="Gene3D" id="3.40.50.2300">
    <property type="match status" value="1"/>
</dbReference>
<dbReference type="Pfam" id="PF00486">
    <property type="entry name" value="Trans_reg_C"/>
    <property type="match status" value="1"/>
</dbReference>
<comment type="caution">
    <text evidence="6">The sequence shown here is derived from an EMBL/GenBank/DDBJ whole genome shotgun (WGS) entry which is preliminary data.</text>
</comment>
<feature type="modified residue" description="4-aspartylphosphate" evidence="2">
    <location>
        <position position="51"/>
    </location>
</feature>
<dbReference type="GO" id="GO:0000156">
    <property type="term" value="F:phosphorelay response regulator activity"/>
    <property type="evidence" value="ECO:0007669"/>
    <property type="project" value="TreeGrafter"/>
</dbReference>
<dbReference type="SMART" id="SM00862">
    <property type="entry name" value="Trans_reg_C"/>
    <property type="match status" value="1"/>
</dbReference>
<dbReference type="Pfam" id="PF00072">
    <property type="entry name" value="Response_reg"/>
    <property type="match status" value="1"/>
</dbReference>
<dbReference type="InterPro" id="IPR001789">
    <property type="entry name" value="Sig_transdc_resp-reg_receiver"/>
</dbReference>
<dbReference type="GO" id="GO:0006355">
    <property type="term" value="P:regulation of DNA-templated transcription"/>
    <property type="evidence" value="ECO:0007669"/>
    <property type="project" value="InterPro"/>
</dbReference>
<dbReference type="InterPro" id="IPR039420">
    <property type="entry name" value="WalR-like"/>
</dbReference>
<proteinExistence type="predicted"/>
<dbReference type="CDD" id="cd00383">
    <property type="entry name" value="trans_reg_C"/>
    <property type="match status" value="1"/>
</dbReference>
<dbReference type="GO" id="GO:0032993">
    <property type="term" value="C:protein-DNA complex"/>
    <property type="evidence" value="ECO:0007669"/>
    <property type="project" value="TreeGrafter"/>
</dbReference>
<dbReference type="Proteomes" id="UP000631694">
    <property type="component" value="Unassembled WGS sequence"/>
</dbReference>
<keyword evidence="1 3" id="KW-0238">DNA-binding</keyword>
<protein>
    <submittedName>
        <fullName evidence="6">Response regulator transcription factor</fullName>
    </submittedName>
</protein>
<name>A0A931I3U3_9HYPH</name>
<evidence type="ECO:0000256" key="1">
    <source>
        <dbReference type="ARBA" id="ARBA00023125"/>
    </source>
</evidence>
<feature type="domain" description="OmpR/PhoB-type" evidence="5">
    <location>
        <begin position="124"/>
        <end position="222"/>
    </location>
</feature>
<evidence type="ECO:0000256" key="3">
    <source>
        <dbReference type="PROSITE-ProRule" id="PRU01091"/>
    </source>
</evidence>
<dbReference type="RefSeq" id="WP_197312824.1">
    <property type="nucleotide sequence ID" value="NZ_JADZLT010000056.1"/>
</dbReference>
<dbReference type="GO" id="GO:0005829">
    <property type="term" value="C:cytosol"/>
    <property type="evidence" value="ECO:0007669"/>
    <property type="project" value="TreeGrafter"/>
</dbReference>
<dbReference type="InterPro" id="IPR036388">
    <property type="entry name" value="WH-like_DNA-bd_sf"/>
</dbReference>
<dbReference type="SUPFAM" id="SSF46894">
    <property type="entry name" value="C-terminal effector domain of the bipartite response regulators"/>
    <property type="match status" value="1"/>
</dbReference>
<dbReference type="GO" id="GO:0000976">
    <property type="term" value="F:transcription cis-regulatory region binding"/>
    <property type="evidence" value="ECO:0007669"/>
    <property type="project" value="TreeGrafter"/>
</dbReference>
<evidence type="ECO:0000313" key="7">
    <source>
        <dbReference type="Proteomes" id="UP000631694"/>
    </source>
</evidence>
<keyword evidence="7" id="KW-1185">Reference proteome</keyword>
<dbReference type="InterPro" id="IPR011006">
    <property type="entry name" value="CheY-like_superfamily"/>
</dbReference>
<feature type="DNA-binding region" description="OmpR/PhoB-type" evidence="3">
    <location>
        <begin position="124"/>
        <end position="222"/>
    </location>
</feature>
<organism evidence="6 7">
    <name type="scientific">Methylobrevis albus</name>
    <dbReference type="NCBI Taxonomy" id="2793297"/>
    <lineage>
        <taxon>Bacteria</taxon>
        <taxon>Pseudomonadati</taxon>
        <taxon>Pseudomonadota</taxon>
        <taxon>Alphaproteobacteria</taxon>
        <taxon>Hyphomicrobiales</taxon>
        <taxon>Pleomorphomonadaceae</taxon>
        <taxon>Methylobrevis</taxon>
    </lineage>
</organism>
<accession>A0A931I3U3</accession>
<dbReference type="EMBL" id="JADZLT010000056">
    <property type="protein sequence ID" value="MBH0239745.1"/>
    <property type="molecule type" value="Genomic_DNA"/>
</dbReference>
<dbReference type="SMART" id="SM00448">
    <property type="entry name" value="REC"/>
    <property type="match status" value="1"/>
</dbReference>
<gene>
    <name evidence="6" type="ORF">I5731_18140</name>
</gene>
<dbReference type="SUPFAM" id="SSF52172">
    <property type="entry name" value="CheY-like"/>
    <property type="match status" value="1"/>
</dbReference>
<dbReference type="PANTHER" id="PTHR48111:SF36">
    <property type="entry name" value="TRANSCRIPTIONAL REGULATORY PROTEIN CUTR"/>
    <property type="match status" value="1"/>
</dbReference>
<dbReference type="InterPro" id="IPR001867">
    <property type="entry name" value="OmpR/PhoB-type_DNA-bd"/>
</dbReference>
<reference evidence="6" key="1">
    <citation type="submission" date="2020-12" db="EMBL/GenBank/DDBJ databases">
        <title>Methylobrevis albus sp. nov., isolated from fresh water lack sediment.</title>
        <authorList>
            <person name="Zou Q."/>
        </authorList>
    </citation>
    <scope>NUCLEOTIDE SEQUENCE</scope>
    <source>
        <strain evidence="6">L22</strain>
    </source>
</reference>
<evidence type="ECO:0000313" key="6">
    <source>
        <dbReference type="EMBL" id="MBH0239745.1"/>
    </source>
</evidence>
<dbReference type="PROSITE" id="PS51755">
    <property type="entry name" value="OMPR_PHOB"/>
    <property type="match status" value="1"/>
</dbReference>
<keyword evidence="2" id="KW-0597">Phosphoprotein</keyword>
<evidence type="ECO:0000256" key="2">
    <source>
        <dbReference type="PROSITE-ProRule" id="PRU00169"/>
    </source>
</evidence>